<accession>A0A1Q9W3Y5</accession>
<dbReference type="InterPro" id="IPR010982">
    <property type="entry name" value="Lambda_DNA-bd_dom_sf"/>
</dbReference>
<dbReference type="RefSeq" id="WP_070946882.1">
    <property type="nucleotide sequence ID" value="NZ_MLCL01000089.1"/>
</dbReference>
<accession>A0A1S1JSL9</accession>
<evidence type="ECO:0000313" key="2">
    <source>
        <dbReference type="EMBL" id="OHT90633.1"/>
    </source>
</evidence>
<reference evidence="2 3" key="1">
    <citation type="submission" date="2016-10" db="EMBL/GenBank/DDBJ databases">
        <title>Evaluation of Human, Animal and Environmental Mycobacterium chelonae Isolates by Core Genome Phylogenomic Analysis, Targeted Gene Comparison, and Anti-microbial Susceptibility Patterns: A Tale of Mistaken Identities.</title>
        <authorList>
            <person name="Fogelson S.B."/>
            <person name="Camus A.C."/>
            <person name="Lorenz W."/>
            <person name="Vasireddy R."/>
            <person name="Vasireddy S."/>
            <person name="Smith T."/>
            <person name="Brown-Elliott B.A."/>
            <person name="Wallace R.J.Jr."/>
            <person name="Hasan N.A."/>
            <person name="Reischl U."/>
            <person name="Sanchez S."/>
        </authorList>
    </citation>
    <scope>NUCLEOTIDE SEQUENCE [LARGE SCALE GENOMIC DNA]</scope>
    <source>
        <strain evidence="2 3">24999</strain>
    </source>
</reference>
<dbReference type="Pfam" id="PF01381">
    <property type="entry name" value="HTH_3"/>
    <property type="match status" value="1"/>
</dbReference>
<dbReference type="STRING" id="1908205.BKG60_27650"/>
<evidence type="ECO:0000259" key="1">
    <source>
        <dbReference type="PROSITE" id="PS50943"/>
    </source>
</evidence>
<proteinExistence type="predicted"/>
<dbReference type="AlphaFoldDB" id="A0A1S1JSL9"/>
<keyword evidence="3" id="KW-1185">Reference proteome</keyword>
<dbReference type="Proteomes" id="UP000179636">
    <property type="component" value="Unassembled WGS sequence"/>
</dbReference>
<dbReference type="SMART" id="SM00530">
    <property type="entry name" value="HTH_XRE"/>
    <property type="match status" value="1"/>
</dbReference>
<protein>
    <submittedName>
        <fullName evidence="2">Transcriptional regulator</fullName>
    </submittedName>
</protein>
<dbReference type="GO" id="GO:0003677">
    <property type="term" value="F:DNA binding"/>
    <property type="evidence" value="ECO:0007669"/>
    <property type="project" value="InterPro"/>
</dbReference>
<evidence type="ECO:0000313" key="3">
    <source>
        <dbReference type="Proteomes" id="UP000179636"/>
    </source>
</evidence>
<comment type="caution">
    <text evidence="2">The sequence shown here is derived from an EMBL/GenBank/DDBJ whole genome shotgun (WGS) entry which is preliminary data.</text>
</comment>
<dbReference type="CDD" id="cd00093">
    <property type="entry name" value="HTH_XRE"/>
    <property type="match status" value="1"/>
</dbReference>
<dbReference type="Gene3D" id="1.10.260.40">
    <property type="entry name" value="lambda repressor-like DNA-binding domains"/>
    <property type="match status" value="1"/>
</dbReference>
<sequence length="82" mass="9103">MHHEALVYDTAEFGERIRALRRAKGLRQDELADRIGVTRMTISRLERGESVSVDTALRALSECGHAIAIAPKFTRVAVLDGQ</sequence>
<name>A0A1S1JSL9_9MYCO</name>
<dbReference type="EMBL" id="MLHV01000040">
    <property type="protein sequence ID" value="OHT90633.1"/>
    <property type="molecule type" value="Genomic_DNA"/>
</dbReference>
<dbReference type="PROSITE" id="PS50943">
    <property type="entry name" value="HTH_CROC1"/>
    <property type="match status" value="1"/>
</dbReference>
<dbReference type="InterPro" id="IPR001387">
    <property type="entry name" value="Cro/C1-type_HTH"/>
</dbReference>
<organism evidence="2 3">
    <name type="scientific">Mycobacterium syngnathidarum</name>
    <dbReference type="NCBI Taxonomy" id="1908205"/>
    <lineage>
        <taxon>Bacteria</taxon>
        <taxon>Bacillati</taxon>
        <taxon>Actinomycetota</taxon>
        <taxon>Actinomycetes</taxon>
        <taxon>Mycobacteriales</taxon>
        <taxon>Mycobacteriaceae</taxon>
        <taxon>Mycobacterium</taxon>
    </lineage>
</organism>
<dbReference type="OrthoDB" id="7428772at2"/>
<gene>
    <name evidence="2" type="ORF">BKG61_27355</name>
</gene>
<feature type="domain" description="HTH cro/C1-type" evidence="1">
    <location>
        <begin position="17"/>
        <end position="70"/>
    </location>
</feature>
<dbReference type="SUPFAM" id="SSF47413">
    <property type="entry name" value="lambda repressor-like DNA-binding domains"/>
    <property type="match status" value="1"/>
</dbReference>